<evidence type="ECO:0000259" key="4">
    <source>
        <dbReference type="Pfam" id="PF25954"/>
    </source>
</evidence>
<sequence>MAAQTPPNDTATGPAPSGAASPGPASSGPAPSGPASPGEETPRSLGASLRRLLIPLVAILAVGGLLVYTNDHWGQWASDRPLQYTDDAYVRADVSTLSARISGNVLQVLVDDYQAVKAGQPLVEIDPADYQAARDGAQAAVEGAQAALTNLKNQEDLQQAVINQAEAQLASAKAAEVEMQEEFDRQQTLVKGGIAGTEQKLQQATANLAKAQADVRSAEAAIEAQKRQLDVLTGQEGTLRANLDAANANLKTADLKLGYTRVVAPFDGIVGTRLMQVGDYVNVGTNLIAAVPIPNVYVIANFKETQLTHVAPGQKVDITVDTFPGQSLRGRVERISPASGSVFALLPPDNATGNFTKVVQRIPVRIAIEPGQALTGRLRAGMSVEANIHIDRAE</sequence>
<feature type="compositionally biased region" description="Polar residues" evidence="2">
    <location>
        <begin position="1"/>
        <end position="11"/>
    </location>
</feature>
<evidence type="ECO:0000259" key="3">
    <source>
        <dbReference type="Pfam" id="PF25917"/>
    </source>
</evidence>
<organism evidence="5 6">
    <name type="scientific">Ancylobacter defluvii</name>
    <dbReference type="NCBI Taxonomy" id="1282440"/>
    <lineage>
        <taxon>Bacteria</taxon>
        <taxon>Pseudomonadati</taxon>
        <taxon>Pseudomonadota</taxon>
        <taxon>Alphaproteobacteria</taxon>
        <taxon>Hyphomicrobiales</taxon>
        <taxon>Xanthobacteraceae</taxon>
        <taxon>Ancylobacter</taxon>
    </lineage>
</organism>
<dbReference type="AlphaFoldDB" id="A0A9W6JU23"/>
<proteinExistence type="predicted"/>
<accession>A0A9W6JU23</accession>
<feature type="region of interest" description="Disordered" evidence="2">
    <location>
        <begin position="1"/>
        <end position="43"/>
    </location>
</feature>
<protein>
    <submittedName>
        <fullName evidence="5">Multidrug resistance protein</fullName>
    </submittedName>
</protein>
<dbReference type="Pfam" id="PF25917">
    <property type="entry name" value="BSH_RND"/>
    <property type="match status" value="1"/>
</dbReference>
<comment type="caution">
    <text evidence="5">The sequence shown here is derived from an EMBL/GenBank/DDBJ whole genome shotgun (WGS) entry which is preliminary data.</text>
</comment>
<evidence type="ECO:0000256" key="1">
    <source>
        <dbReference type="SAM" id="Coils"/>
    </source>
</evidence>
<name>A0A9W6JU23_9HYPH</name>
<dbReference type="InterPro" id="IPR058792">
    <property type="entry name" value="Beta-barrel_RND_2"/>
</dbReference>
<dbReference type="InterPro" id="IPR058625">
    <property type="entry name" value="MdtA-like_BSH"/>
</dbReference>
<evidence type="ECO:0000256" key="2">
    <source>
        <dbReference type="SAM" id="MobiDB-lite"/>
    </source>
</evidence>
<reference evidence="5" key="2">
    <citation type="submission" date="2023-01" db="EMBL/GenBank/DDBJ databases">
        <authorList>
            <person name="Sun Q."/>
            <person name="Evtushenko L."/>
        </authorList>
    </citation>
    <scope>NUCLEOTIDE SEQUENCE</scope>
    <source>
        <strain evidence="5">VKM B-2789</strain>
    </source>
</reference>
<dbReference type="RefSeq" id="WP_213362541.1">
    <property type="nucleotide sequence ID" value="NZ_BSFM01000001.1"/>
</dbReference>
<evidence type="ECO:0000313" key="6">
    <source>
        <dbReference type="Proteomes" id="UP001143330"/>
    </source>
</evidence>
<gene>
    <name evidence="5" type="ORF">GCM10017653_01540</name>
</gene>
<feature type="compositionally biased region" description="Low complexity" evidence="2">
    <location>
        <begin position="13"/>
        <end position="38"/>
    </location>
</feature>
<feature type="coiled-coil region" evidence="1">
    <location>
        <begin position="134"/>
        <end position="235"/>
    </location>
</feature>
<feature type="domain" description="CusB-like beta-barrel" evidence="4">
    <location>
        <begin position="296"/>
        <end position="338"/>
    </location>
</feature>
<dbReference type="Proteomes" id="UP001143330">
    <property type="component" value="Unassembled WGS sequence"/>
</dbReference>
<dbReference type="Gene3D" id="2.40.30.170">
    <property type="match status" value="1"/>
</dbReference>
<keyword evidence="1" id="KW-0175">Coiled coil</keyword>
<dbReference type="InterPro" id="IPR050739">
    <property type="entry name" value="MFP"/>
</dbReference>
<evidence type="ECO:0000313" key="5">
    <source>
        <dbReference type="EMBL" id="GLK82085.1"/>
    </source>
</evidence>
<dbReference type="Pfam" id="PF25954">
    <property type="entry name" value="Beta-barrel_RND_2"/>
    <property type="match status" value="1"/>
</dbReference>
<dbReference type="Gene3D" id="1.10.287.470">
    <property type="entry name" value="Helix hairpin bin"/>
    <property type="match status" value="1"/>
</dbReference>
<dbReference type="GO" id="GO:0055085">
    <property type="term" value="P:transmembrane transport"/>
    <property type="evidence" value="ECO:0007669"/>
    <property type="project" value="InterPro"/>
</dbReference>
<dbReference type="PANTHER" id="PTHR30386">
    <property type="entry name" value="MEMBRANE FUSION SUBUNIT OF EMRAB-TOLC MULTIDRUG EFFLUX PUMP"/>
    <property type="match status" value="1"/>
</dbReference>
<dbReference type="PANTHER" id="PTHR30386:SF24">
    <property type="entry name" value="MULTIDRUG RESISTANCE EFFLUX PUMP"/>
    <property type="match status" value="1"/>
</dbReference>
<dbReference type="SUPFAM" id="SSF111369">
    <property type="entry name" value="HlyD-like secretion proteins"/>
    <property type="match status" value="2"/>
</dbReference>
<reference evidence="5" key="1">
    <citation type="journal article" date="2014" name="Int. J. Syst. Evol. Microbiol.">
        <title>Complete genome sequence of Corynebacterium casei LMG S-19264T (=DSM 44701T), isolated from a smear-ripened cheese.</title>
        <authorList>
            <consortium name="US DOE Joint Genome Institute (JGI-PGF)"/>
            <person name="Walter F."/>
            <person name="Albersmeier A."/>
            <person name="Kalinowski J."/>
            <person name="Ruckert C."/>
        </authorList>
    </citation>
    <scope>NUCLEOTIDE SEQUENCE</scope>
    <source>
        <strain evidence="5">VKM B-2789</strain>
    </source>
</reference>
<keyword evidence="6" id="KW-1185">Reference proteome</keyword>
<feature type="domain" description="Multidrug resistance protein MdtA-like barrel-sandwich hybrid" evidence="3">
    <location>
        <begin position="96"/>
        <end position="289"/>
    </location>
</feature>
<dbReference type="EMBL" id="BSFM01000001">
    <property type="protein sequence ID" value="GLK82085.1"/>
    <property type="molecule type" value="Genomic_DNA"/>
</dbReference>
<dbReference type="Gene3D" id="2.40.50.100">
    <property type="match status" value="1"/>
</dbReference>